<feature type="region of interest" description="Disordered" evidence="1">
    <location>
        <begin position="984"/>
        <end position="1105"/>
    </location>
</feature>
<evidence type="ECO:0000313" key="3">
    <source>
        <dbReference type="Proteomes" id="UP000186817"/>
    </source>
</evidence>
<feature type="compositionally biased region" description="Low complexity" evidence="1">
    <location>
        <begin position="1093"/>
        <end position="1105"/>
    </location>
</feature>
<dbReference type="OrthoDB" id="459438at2759"/>
<name>A0A1Q9BZL2_SYMMI</name>
<evidence type="ECO:0000256" key="1">
    <source>
        <dbReference type="SAM" id="MobiDB-lite"/>
    </source>
</evidence>
<feature type="compositionally biased region" description="Basic and acidic residues" evidence="1">
    <location>
        <begin position="957"/>
        <end position="966"/>
    </location>
</feature>
<dbReference type="EMBL" id="LSRX01002130">
    <property type="protein sequence ID" value="OLP76125.1"/>
    <property type="molecule type" value="Genomic_DNA"/>
</dbReference>
<feature type="region of interest" description="Disordered" evidence="1">
    <location>
        <begin position="943"/>
        <end position="968"/>
    </location>
</feature>
<proteinExistence type="predicted"/>
<protein>
    <recommendedName>
        <fullName evidence="4">Reverse transcriptase domain-containing protein</fullName>
    </recommendedName>
</protein>
<comment type="caution">
    <text evidence="2">The sequence shown here is derived from an EMBL/GenBank/DDBJ whole genome shotgun (WGS) entry which is preliminary data.</text>
</comment>
<accession>A0A1Q9BZL2</accession>
<gene>
    <name evidence="2" type="ORF">AK812_SmicGene43982</name>
</gene>
<evidence type="ECO:0008006" key="4">
    <source>
        <dbReference type="Google" id="ProtNLM"/>
    </source>
</evidence>
<organism evidence="2 3">
    <name type="scientific">Symbiodinium microadriaticum</name>
    <name type="common">Dinoflagellate</name>
    <name type="synonym">Zooxanthella microadriatica</name>
    <dbReference type="NCBI Taxonomy" id="2951"/>
    <lineage>
        <taxon>Eukaryota</taxon>
        <taxon>Sar</taxon>
        <taxon>Alveolata</taxon>
        <taxon>Dinophyceae</taxon>
        <taxon>Suessiales</taxon>
        <taxon>Symbiodiniaceae</taxon>
        <taxon>Symbiodinium</taxon>
    </lineage>
</organism>
<feature type="region of interest" description="Disordered" evidence="1">
    <location>
        <begin position="749"/>
        <end position="792"/>
    </location>
</feature>
<evidence type="ECO:0000313" key="2">
    <source>
        <dbReference type="EMBL" id="OLP76125.1"/>
    </source>
</evidence>
<feature type="compositionally biased region" description="Pro residues" evidence="1">
    <location>
        <begin position="946"/>
        <end position="955"/>
    </location>
</feature>
<dbReference type="AlphaFoldDB" id="A0A1Q9BZL2"/>
<feature type="compositionally biased region" description="Basic and acidic residues" evidence="1">
    <location>
        <begin position="760"/>
        <end position="775"/>
    </location>
</feature>
<reference evidence="2 3" key="1">
    <citation type="submission" date="2016-02" db="EMBL/GenBank/DDBJ databases">
        <title>Genome analysis of coral dinoflagellate symbionts highlights evolutionary adaptations to a symbiotic lifestyle.</title>
        <authorList>
            <person name="Aranda M."/>
            <person name="Li Y."/>
            <person name="Liew Y.J."/>
            <person name="Baumgarten S."/>
            <person name="Simakov O."/>
            <person name="Wilson M."/>
            <person name="Piel J."/>
            <person name="Ashoor H."/>
            <person name="Bougouffa S."/>
            <person name="Bajic V.B."/>
            <person name="Ryu T."/>
            <person name="Ravasi T."/>
            <person name="Bayer T."/>
            <person name="Micklem G."/>
            <person name="Kim H."/>
            <person name="Bhak J."/>
            <person name="Lajeunesse T.C."/>
            <person name="Voolstra C.R."/>
        </authorList>
    </citation>
    <scope>NUCLEOTIDE SEQUENCE [LARGE SCALE GENOMIC DNA]</scope>
    <source>
        <strain evidence="2 3">CCMP2467</strain>
    </source>
</reference>
<sequence>MWMKLRWSLLEQWQQSFANRGWWDSCGPGHSCLDVAVRRLIQYEASHTVQEHRITLYLDLSCFYETIIHSRLVTHAQGVDFPPLLLWGAICAYRGPRLLTADGLVAPPAYASRGVLAGCPIAVALSKVALWPACHATLNQPAVNTADTWVDDLSVDFCGSNPQQVAAKGLRVARSLFGALAEEGLEVSLKKTTWIASSPAVEAALKKQSKREATQVSSVAKDLGVANAAGRARRTQVQAKRLRKGSTRGTRLQALRVRNVAHRVRVSKMGSLSAAIWGHQGLGLSPKQLRGLRSQAALAGRRQQLGSVDVVFSLGEGNCCDPLRTVILQHWRTLHKLLFAHPMPEQYQRLWKITWTKLAAAPKRWALVKGPVAALVAYLQDLGVEASDPTTWRFPAGSLQGPGLWRFVRDTVQVAPGLSTVYRVEEALRKLLRKQSKRPNHLTALRMVWQGAFFTTTKGAKRRCPLCQKQADLRHVLLECQCWRGRGPSPPPHWQKLRNKWPAESLWVRGLPPSNYTAFPSLSPDLLLPSKSGIWNPGTPVNAAPLVFGTDATGTTNDPRTRVVVAAVVACTLEEGQVTEVGRITQVLPPGTSVVQCEAMALALLLRHTTGQVEVTADCRPAILQAGSSTFQIEHANVCRPAILQAGSTTFREAHADVWENVWEERHRLLITWHPSHRTPQEYAERYGDPKHWRVQINDLADRACKDAAVAIPWKQHAVDVAQFDELVEEVSHFLANRAWTMLAGAEAPPLNVKPRHKPKGDLPPKRKSQPKPEPRPPQAQNRPAPGGGANKKQRLEALLASEHLHGHCFAWSHTNPNNHSLKCSICSLFIQQTHPTEIFSRLEAQPCAHRPVPDLGKFQLHQSHSFYNMGAVLLCTKCFAVHKPGQLTPFKVVKEPCEGASRAHARRRAYWAQRYLLETTAPANLFGNQGGKPAMEENRAVPALPASPPRPPAEGPAHHDREDSKGSWPHTLEAAVIAGKTTPDIAPQAKTGRQGADFVSGPSQEGQSSQAVGAQGSWSQEQGEDTSPAGEPKEEVVSSHPPEQAEAEPEPGGPWQGGSRYLSPGDEEPSGASGTAAQPGPSQPVPMEGCEAAEAPAASTAGPVEAPAAKVAAKKEDEGARKPLLSDDCCTCYACNISVPYKEMMGQHMMSEGHIQSVAVFYGPPPQRLTWAEVGLEISAFLFAELDENSNIVARWYETIAEYT</sequence>
<dbReference type="Proteomes" id="UP000186817">
    <property type="component" value="Unassembled WGS sequence"/>
</dbReference>
<keyword evidence="3" id="KW-1185">Reference proteome</keyword>
<feature type="compositionally biased region" description="Polar residues" evidence="1">
    <location>
        <begin position="1002"/>
        <end position="1022"/>
    </location>
</feature>